<name>A0A4R6U799_9BACI</name>
<dbReference type="Gene3D" id="3.40.190.10">
    <property type="entry name" value="Periplasmic binding protein-like II"/>
    <property type="match status" value="1"/>
</dbReference>
<evidence type="ECO:0000313" key="4">
    <source>
        <dbReference type="EMBL" id="TDQ40773.1"/>
    </source>
</evidence>
<dbReference type="GO" id="GO:1904680">
    <property type="term" value="F:peptide transmembrane transporter activity"/>
    <property type="evidence" value="ECO:0007669"/>
    <property type="project" value="TreeGrafter"/>
</dbReference>
<evidence type="ECO:0000313" key="5">
    <source>
        <dbReference type="Proteomes" id="UP000295632"/>
    </source>
</evidence>
<proteinExistence type="predicted"/>
<feature type="signal peptide" evidence="2">
    <location>
        <begin position="1"/>
        <end position="27"/>
    </location>
</feature>
<evidence type="ECO:0000256" key="1">
    <source>
        <dbReference type="SAM" id="MobiDB-lite"/>
    </source>
</evidence>
<dbReference type="EMBL" id="SNYJ01000005">
    <property type="protein sequence ID" value="TDQ40773.1"/>
    <property type="molecule type" value="Genomic_DNA"/>
</dbReference>
<sequence length="658" mass="75294">MKSTLFFVRVQCVLLVVLLALSACSKAEETNSNRSEVNNEQEISEKSVEEVFAKDFPTPERSNYLQSPTVEKMDLPPVQQRLPDNPKITNEMTETMLDYQIGNYGGTLNTVTGSVNWDADVFVMNVEPLLNTPGILGEEITGNVLEGYEVTPDQKTFTFHLRKGLKWSDGEPVTMEDVRFAVEDVLFNEELMPTFPSWLRASGKASGEPMSFNVIDEESFTISFTEPYGGFPMRLAIEGWRNYHDFIKPAHYLKPFHKTYADPEALTAAIEEADFETDENGWINLFNKKDVISNEMAHPEAVGFPVLYPWTLVENNKTTMLFQRNPYYFKVDVAGKQLPYIDEIRSEYVQDMEIINLKVLSGEVDFAREATALNKMALYKKGEENGGYQAGLYDMHITPTDFFLNMTYEDPTWREVVRDERFREALNLALNKEEIIDTMYYGLTETSDFISDEFNVQKANQLLDDMGMKMGTDGYRKAPNGEDFSIPFVVQDAAPDIVPLTQIIVQQWEALGLNVSMRTIDGALWGTRNAANELQATMIWTHTPLWYMADWGVEFWGPLWESWWLTNGAEGEEPPDDVKEFYQLLDKLYTTPTEQAGTEVFAQIREEMGDHLWYFTPIQNVKQPLIFSKNLRNLAEEGYAIGLNFSGEQFFFADPSKE</sequence>
<dbReference type="Pfam" id="PF00496">
    <property type="entry name" value="SBP_bac_5"/>
    <property type="match status" value="1"/>
</dbReference>
<dbReference type="PROSITE" id="PS51257">
    <property type="entry name" value="PROKAR_LIPOPROTEIN"/>
    <property type="match status" value="1"/>
</dbReference>
<dbReference type="OrthoDB" id="9801912at2"/>
<protein>
    <submittedName>
        <fullName evidence="4">Peptide/nickel transport system substrate-binding protein</fullName>
    </submittedName>
</protein>
<gene>
    <name evidence="4" type="ORF">EV213_105119</name>
</gene>
<organism evidence="4 5">
    <name type="scientific">Aureibacillus halotolerans</name>
    <dbReference type="NCBI Taxonomy" id="1508390"/>
    <lineage>
        <taxon>Bacteria</taxon>
        <taxon>Bacillati</taxon>
        <taxon>Bacillota</taxon>
        <taxon>Bacilli</taxon>
        <taxon>Bacillales</taxon>
        <taxon>Bacillaceae</taxon>
        <taxon>Aureibacillus</taxon>
    </lineage>
</organism>
<dbReference type="InterPro" id="IPR000914">
    <property type="entry name" value="SBP_5_dom"/>
</dbReference>
<reference evidence="4 5" key="1">
    <citation type="submission" date="2019-03" db="EMBL/GenBank/DDBJ databases">
        <title>Genomic Encyclopedia of Type Strains, Phase IV (KMG-IV): sequencing the most valuable type-strain genomes for metagenomic binning, comparative biology and taxonomic classification.</title>
        <authorList>
            <person name="Goeker M."/>
        </authorList>
    </citation>
    <scope>NUCLEOTIDE SEQUENCE [LARGE SCALE GENOMIC DNA]</scope>
    <source>
        <strain evidence="4 5">DSM 28697</strain>
    </source>
</reference>
<dbReference type="PANTHER" id="PTHR30290">
    <property type="entry name" value="PERIPLASMIC BINDING COMPONENT OF ABC TRANSPORTER"/>
    <property type="match status" value="1"/>
</dbReference>
<feature type="chain" id="PRO_5038510271" evidence="2">
    <location>
        <begin position="28"/>
        <end position="658"/>
    </location>
</feature>
<feature type="compositionally biased region" description="Basic and acidic residues" evidence="1">
    <location>
        <begin position="43"/>
        <end position="52"/>
    </location>
</feature>
<keyword evidence="2" id="KW-0732">Signal</keyword>
<feature type="region of interest" description="Disordered" evidence="1">
    <location>
        <begin position="29"/>
        <end position="52"/>
    </location>
</feature>
<feature type="domain" description="Solute-binding protein family 5" evidence="3">
    <location>
        <begin position="140"/>
        <end position="543"/>
    </location>
</feature>
<dbReference type="PIRSF" id="PIRSF002741">
    <property type="entry name" value="MppA"/>
    <property type="match status" value="1"/>
</dbReference>
<evidence type="ECO:0000259" key="3">
    <source>
        <dbReference type="Pfam" id="PF00496"/>
    </source>
</evidence>
<dbReference type="Proteomes" id="UP000295632">
    <property type="component" value="Unassembled WGS sequence"/>
</dbReference>
<dbReference type="GO" id="GO:0043190">
    <property type="term" value="C:ATP-binding cassette (ABC) transporter complex"/>
    <property type="evidence" value="ECO:0007669"/>
    <property type="project" value="InterPro"/>
</dbReference>
<dbReference type="Gene3D" id="3.10.105.10">
    <property type="entry name" value="Dipeptide-binding Protein, Domain 3"/>
    <property type="match status" value="1"/>
</dbReference>
<dbReference type="InterPro" id="IPR030678">
    <property type="entry name" value="Peptide/Ni-bd"/>
</dbReference>
<feature type="compositionally biased region" description="Polar residues" evidence="1">
    <location>
        <begin position="32"/>
        <end position="41"/>
    </location>
</feature>
<dbReference type="PANTHER" id="PTHR30290:SF62">
    <property type="entry name" value="OLIGOPEPTIDE ABC TRANSPORTER, PERIPLASMIC OLIGOPEPTIDE-BINDING PROTEIN"/>
    <property type="match status" value="1"/>
</dbReference>
<dbReference type="InterPro" id="IPR039424">
    <property type="entry name" value="SBP_5"/>
</dbReference>
<dbReference type="GO" id="GO:0042597">
    <property type="term" value="C:periplasmic space"/>
    <property type="evidence" value="ECO:0007669"/>
    <property type="project" value="UniProtKB-ARBA"/>
</dbReference>
<dbReference type="SUPFAM" id="SSF53850">
    <property type="entry name" value="Periplasmic binding protein-like II"/>
    <property type="match status" value="1"/>
</dbReference>
<keyword evidence="5" id="KW-1185">Reference proteome</keyword>
<dbReference type="RefSeq" id="WP_133579969.1">
    <property type="nucleotide sequence ID" value="NZ_SNYJ01000005.1"/>
</dbReference>
<accession>A0A4R6U799</accession>
<comment type="caution">
    <text evidence="4">The sequence shown here is derived from an EMBL/GenBank/DDBJ whole genome shotgun (WGS) entry which is preliminary data.</text>
</comment>
<dbReference type="GO" id="GO:0015833">
    <property type="term" value="P:peptide transport"/>
    <property type="evidence" value="ECO:0007669"/>
    <property type="project" value="TreeGrafter"/>
</dbReference>
<evidence type="ECO:0000256" key="2">
    <source>
        <dbReference type="SAM" id="SignalP"/>
    </source>
</evidence>
<dbReference type="AlphaFoldDB" id="A0A4R6U799"/>